<gene>
    <name evidence="4" type="ORF">FCL42_13100</name>
</gene>
<keyword evidence="2" id="KW-0812">Transmembrane</keyword>
<dbReference type="InterPro" id="IPR007844">
    <property type="entry name" value="AsmA"/>
</dbReference>
<accession>A0A4U1BMF2</accession>
<evidence type="ECO:0000256" key="1">
    <source>
        <dbReference type="SAM" id="MobiDB-lite"/>
    </source>
</evidence>
<keyword evidence="2" id="KW-1133">Transmembrane helix</keyword>
<dbReference type="GO" id="GO:0005886">
    <property type="term" value="C:plasma membrane"/>
    <property type="evidence" value="ECO:0007669"/>
    <property type="project" value="TreeGrafter"/>
</dbReference>
<dbReference type="RefSeq" id="WP_136863870.1">
    <property type="nucleotide sequence ID" value="NZ_SWCJ01000009.1"/>
</dbReference>
<dbReference type="PANTHER" id="PTHR30441">
    <property type="entry name" value="DUF748 DOMAIN-CONTAINING PROTEIN"/>
    <property type="match status" value="1"/>
</dbReference>
<protein>
    <submittedName>
        <fullName evidence="4">AsmA family protein</fullName>
    </submittedName>
</protein>
<feature type="domain" description="AsmA" evidence="3">
    <location>
        <begin position="199"/>
        <end position="514"/>
    </location>
</feature>
<evidence type="ECO:0000256" key="2">
    <source>
        <dbReference type="SAM" id="Phobius"/>
    </source>
</evidence>
<reference evidence="4 5" key="1">
    <citation type="submission" date="2019-04" db="EMBL/GenBank/DDBJ databases">
        <authorList>
            <person name="Hwang J.C."/>
        </authorList>
    </citation>
    <scope>NUCLEOTIDE SEQUENCE [LARGE SCALE GENOMIC DNA]</scope>
    <source>
        <strain evidence="4 5">IMCC35002</strain>
    </source>
</reference>
<dbReference type="PANTHER" id="PTHR30441:SF4">
    <property type="entry name" value="PROTEIN ASMA"/>
    <property type="match status" value="1"/>
</dbReference>
<feature type="domain" description="AsmA" evidence="3">
    <location>
        <begin position="2"/>
        <end position="181"/>
    </location>
</feature>
<dbReference type="EMBL" id="SWCJ01000009">
    <property type="protein sequence ID" value="TKB54321.1"/>
    <property type="molecule type" value="Genomic_DNA"/>
</dbReference>
<dbReference type="InterPro" id="IPR052894">
    <property type="entry name" value="AsmA-related"/>
</dbReference>
<evidence type="ECO:0000313" key="5">
    <source>
        <dbReference type="Proteomes" id="UP000305675"/>
    </source>
</evidence>
<proteinExistence type="predicted"/>
<feature type="transmembrane region" description="Helical" evidence="2">
    <location>
        <begin position="7"/>
        <end position="26"/>
    </location>
</feature>
<name>A0A4U1BMF2_9GAMM</name>
<dbReference type="GO" id="GO:0090313">
    <property type="term" value="P:regulation of protein targeting to membrane"/>
    <property type="evidence" value="ECO:0007669"/>
    <property type="project" value="TreeGrafter"/>
</dbReference>
<keyword evidence="2" id="KW-0472">Membrane</keyword>
<sequence>MKLLKWIAVTLVSLVVILAVGIGVFFDPNAFKPQIIDKVGEATGRTLTIDDEIDWSLYPKVGLQLGGVSLGNLPGQDLPPMLAVEQVNVGVNLLPLLSRDLQIEQVSLSGVTLNLVTLEDGRSSLDGLGSEASTQTDASSDTGTQTASAPVKWSLGKLQLSNFRFISDDRQLKIKRELEIESLSLDNFEPERAAPFKVLIRLQDPQLSLETDASAMLTVAADFSQVQLDAWKQKLALSGSALPNGTPIDLNIGFDANLNLAKQQYGLSNLAFDLGEFSLKGAGSIDMAKVRPMLTVELDGNHLVLDPYMPQATTSDGAPAPTTPKSEPESGPQGEPDLSVLRQFDLAAKMSLDSITAKQWRVDNPDLELHLNDGVFKISKMKAQAFEGTLMASAKLDSTQNPVTYDFDTQIRSLQISPLLKAAIDSEVLAGAGDFSIKGAGASLEPQAILSNLIANGELSLNDGAVYGINVAHEIRKVQAQLKGETLEQDVDQKTDFAAFDTKFSFDKGVVTTPSIELSSPLLRLSGKGSSNVVEQSLDYEMTVSVVGSLEGQGGKSLDELKGLSIPLTIEGGYTDPKVGVDLDALLNNKLKQEGEKLKDKLKDKLFKGFGRD</sequence>
<dbReference type="AlphaFoldDB" id="A0A4U1BMF2"/>
<evidence type="ECO:0000313" key="4">
    <source>
        <dbReference type="EMBL" id="TKB54321.1"/>
    </source>
</evidence>
<dbReference type="OrthoDB" id="9766390at2"/>
<comment type="caution">
    <text evidence="4">The sequence shown here is derived from an EMBL/GenBank/DDBJ whole genome shotgun (WGS) entry which is preliminary data.</text>
</comment>
<feature type="region of interest" description="Disordered" evidence="1">
    <location>
        <begin position="307"/>
        <end position="337"/>
    </location>
</feature>
<keyword evidence="5" id="KW-1185">Reference proteome</keyword>
<dbReference type="Pfam" id="PF05170">
    <property type="entry name" value="AsmA"/>
    <property type="match status" value="2"/>
</dbReference>
<dbReference type="Proteomes" id="UP000305675">
    <property type="component" value="Unassembled WGS sequence"/>
</dbReference>
<feature type="compositionally biased region" description="Polar residues" evidence="1">
    <location>
        <begin position="131"/>
        <end position="147"/>
    </location>
</feature>
<evidence type="ECO:0000259" key="3">
    <source>
        <dbReference type="Pfam" id="PF05170"/>
    </source>
</evidence>
<feature type="region of interest" description="Disordered" evidence="1">
    <location>
        <begin position="126"/>
        <end position="147"/>
    </location>
</feature>
<organism evidence="4 5">
    <name type="scientific">Ferrimonas aestuarii</name>
    <dbReference type="NCBI Taxonomy" id="2569539"/>
    <lineage>
        <taxon>Bacteria</taxon>
        <taxon>Pseudomonadati</taxon>
        <taxon>Pseudomonadota</taxon>
        <taxon>Gammaproteobacteria</taxon>
        <taxon>Alteromonadales</taxon>
        <taxon>Ferrimonadaceae</taxon>
        <taxon>Ferrimonas</taxon>
    </lineage>
</organism>